<organism evidence="2 3">
    <name type="scientific">Trichuris suis</name>
    <name type="common">pig whipworm</name>
    <dbReference type="NCBI Taxonomy" id="68888"/>
    <lineage>
        <taxon>Eukaryota</taxon>
        <taxon>Metazoa</taxon>
        <taxon>Ecdysozoa</taxon>
        <taxon>Nematoda</taxon>
        <taxon>Enoplea</taxon>
        <taxon>Dorylaimia</taxon>
        <taxon>Trichinellida</taxon>
        <taxon>Trichuridae</taxon>
        <taxon>Trichuris</taxon>
    </lineage>
</organism>
<evidence type="ECO:0000256" key="1">
    <source>
        <dbReference type="SAM" id="MobiDB-lite"/>
    </source>
</evidence>
<accession>A0A085MF77</accession>
<evidence type="ECO:0000313" key="2">
    <source>
        <dbReference type="EMBL" id="KFD55873.1"/>
    </source>
</evidence>
<feature type="compositionally biased region" description="Basic and acidic residues" evidence="1">
    <location>
        <begin position="197"/>
        <end position="206"/>
    </location>
</feature>
<feature type="region of interest" description="Disordered" evidence="1">
    <location>
        <begin position="129"/>
        <end position="272"/>
    </location>
</feature>
<name>A0A085MF77_9BILA</name>
<evidence type="ECO:0000313" key="3">
    <source>
        <dbReference type="Proteomes" id="UP000030764"/>
    </source>
</evidence>
<feature type="region of interest" description="Disordered" evidence="1">
    <location>
        <begin position="329"/>
        <end position="351"/>
    </location>
</feature>
<feature type="compositionally biased region" description="Basic and acidic residues" evidence="1">
    <location>
        <begin position="135"/>
        <end position="160"/>
    </location>
</feature>
<reference evidence="2 3" key="1">
    <citation type="journal article" date="2014" name="Nat. Genet.">
        <title>Genome and transcriptome of the porcine whipworm Trichuris suis.</title>
        <authorList>
            <person name="Jex A.R."/>
            <person name="Nejsum P."/>
            <person name="Schwarz E.M."/>
            <person name="Hu L."/>
            <person name="Young N.D."/>
            <person name="Hall R.S."/>
            <person name="Korhonen P.K."/>
            <person name="Liao S."/>
            <person name="Thamsborg S."/>
            <person name="Xia J."/>
            <person name="Xu P."/>
            <person name="Wang S."/>
            <person name="Scheerlinck J.P."/>
            <person name="Hofmann A."/>
            <person name="Sternberg P.W."/>
            <person name="Wang J."/>
            <person name="Gasser R.B."/>
        </authorList>
    </citation>
    <scope>NUCLEOTIDE SEQUENCE [LARGE SCALE GENOMIC DNA]</scope>
    <source>
        <strain evidence="2">DCEP-RM93M</strain>
    </source>
</reference>
<feature type="compositionally biased region" description="Basic and acidic residues" evidence="1">
    <location>
        <begin position="49"/>
        <end position="58"/>
    </location>
</feature>
<feature type="region of interest" description="Disordered" evidence="1">
    <location>
        <begin position="1"/>
        <end position="21"/>
    </location>
</feature>
<feature type="region of interest" description="Disordered" evidence="1">
    <location>
        <begin position="49"/>
        <end position="107"/>
    </location>
</feature>
<feature type="compositionally biased region" description="Low complexity" evidence="1">
    <location>
        <begin position="177"/>
        <end position="191"/>
    </location>
</feature>
<dbReference type="AlphaFoldDB" id="A0A085MF77"/>
<feature type="compositionally biased region" description="Basic residues" evidence="1">
    <location>
        <begin position="254"/>
        <end position="265"/>
    </location>
</feature>
<dbReference type="Proteomes" id="UP000030764">
    <property type="component" value="Unassembled WGS sequence"/>
</dbReference>
<protein>
    <submittedName>
        <fullName evidence="2">Uncharacterized protein</fullName>
    </submittedName>
</protein>
<sequence>MPETYEVSRSGSIFSPAKDQSKMWIHEEETDSLSGLLSAVAPDVERTFERTMDERQKSAELPQEEMPSEAVLVSDQYSSRLSPDSLREDDEKTSAAAELSGIPSASAEEVQLSSPAVLHYSLDEVTPMWSSEPVTEPKEGYGREPAAERVPKLPEEHAASEETDADWVMVSMMETAPLPSLEEPILSPRLPESTDDQQERDKERQVSDNVLSLSADSLDGGEPTEESPVSEVAVSVRSAEAALEMTSEEENNSPRRRVLKPRVRSKQGSFDNVSDTASLLEFERLEREINLRGGGDSLSSSETELMVSHAKRRCSNGSQSSLAEFERLERELDESTTTGREERAHGQNGDTVDVMLLSDIKEESETEELSSVSGRQTAASFDQHSLSFGDQDDSMQKLDSGMTTPEYVPQDGYHVERIEDQVEPCMVTSIDSLEGELPMEPQTEASSTRMPTISLVSSDSLEMYRERTDADSSVVPEAACAVGGMKFIGDFALSDRDSLIASSTSEMSADDGQETGVVEKSDLVSSDTMASFQEYGDEGERDSLCGDFKTADDEEALSTPVDETRLPFSVGVVGSSSTRVSSSGGMGAGDDFATTITRFETHRALDDGCMEVITRTVSTRVTDPVSTRIRFTGADSAAQSVTTISARPPTYEEFTSTDEMGNVTRTVVRRISAAEVSGLHDLDGSIGIIPMSETGSLGGSRSQARTSQGDVSVERREYRRSYGEIRSSRNHLSDGDYQPRRPTLLRQGDRRSRRRSNGVERKSPDSDGSSDSLDAFNSNA</sequence>
<feature type="compositionally biased region" description="Low complexity" evidence="1">
    <location>
        <begin position="226"/>
        <end position="242"/>
    </location>
</feature>
<feature type="compositionally biased region" description="Polar residues" evidence="1">
    <location>
        <begin position="693"/>
        <end position="710"/>
    </location>
</feature>
<feature type="region of interest" description="Disordered" evidence="1">
    <location>
        <begin position="693"/>
        <end position="780"/>
    </location>
</feature>
<gene>
    <name evidence="2" type="ORF">M513_03312</name>
</gene>
<feature type="compositionally biased region" description="Basic and acidic residues" evidence="1">
    <location>
        <begin position="712"/>
        <end position="739"/>
    </location>
</feature>
<dbReference type="EMBL" id="KL363197">
    <property type="protein sequence ID" value="KFD55873.1"/>
    <property type="molecule type" value="Genomic_DNA"/>
</dbReference>
<keyword evidence="3" id="KW-1185">Reference proteome</keyword>
<proteinExistence type="predicted"/>